<keyword evidence="3" id="KW-1185">Reference proteome</keyword>
<dbReference type="InterPro" id="IPR005151">
    <property type="entry name" value="Tail-specific_protease"/>
</dbReference>
<accession>A0ABM8VGM3</accession>
<evidence type="ECO:0000313" key="2">
    <source>
        <dbReference type="EMBL" id="CAG7639023.1"/>
    </source>
</evidence>
<proteinExistence type="predicted"/>
<gene>
    <name evidence="2" type="ORF">PAECIP111802_02499</name>
</gene>
<protein>
    <recommendedName>
        <fullName evidence="1">Tail specific protease domain-containing protein</fullName>
    </recommendedName>
</protein>
<dbReference type="EMBL" id="CAJVCE010000006">
    <property type="protein sequence ID" value="CAG7639023.1"/>
    <property type="molecule type" value="Genomic_DNA"/>
</dbReference>
<sequence>MVAFLSSYLLEPSPRLLNNLYWRKNEETHQYWSLPYVPGKRFGGSKPLYILTSRKTFSAAEEFAYNLQTIGRAVVVGERTGGGAHPGKTYRINREFEVFIPNGRAINPVTKGNWEGVGVLPDIEVPREKAFHMAYTTLLESELKRLADKPTAGYKRVVDEIKKSLEKNEM</sequence>
<dbReference type="CDD" id="cd07563">
    <property type="entry name" value="Peptidase_S41_IRBP"/>
    <property type="match status" value="1"/>
</dbReference>
<comment type="caution">
    <text evidence="2">The sequence shown here is derived from an EMBL/GenBank/DDBJ whole genome shotgun (WGS) entry which is preliminary data.</text>
</comment>
<dbReference type="SMART" id="SM00245">
    <property type="entry name" value="TSPc"/>
    <property type="match status" value="1"/>
</dbReference>
<dbReference type="Pfam" id="PF03572">
    <property type="entry name" value="Peptidase_S41"/>
    <property type="match status" value="1"/>
</dbReference>
<reference evidence="2 3" key="1">
    <citation type="submission" date="2021-06" db="EMBL/GenBank/DDBJ databases">
        <authorList>
            <person name="Criscuolo A."/>
        </authorList>
    </citation>
    <scope>NUCLEOTIDE SEQUENCE [LARGE SCALE GENOMIC DNA]</scope>
    <source>
        <strain evidence="3">CIP 111802</strain>
    </source>
</reference>
<feature type="domain" description="Tail specific protease" evidence="1">
    <location>
        <begin position="2"/>
        <end position="126"/>
    </location>
</feature>
<organism evidence="2 3">
    <name type="scientific">Paenibacillus allorhizosphaerae</name>
    <dbReference type="NCBI Taxonomy" id="2849866"/>
    <lineage>
        <taxon>Bacteria</taxon>
        <taxon>Bacillati</taxon>
        <taxon>Bacillota</taxon>
        <taxon>Bacilli</taxon>
        <taxon>Bacillales</taxon>
        <taxon>Paenibacillaceae</taxon>
        <taxon>Paenibacillus</taxon>
    </lineage>
</organism>
<evidence type="ECO:0000313" key="3">
    <source>
        <dbReference type="Proteomes" id="UP000730618"/>
    </source>
</evidence>
<name>A0ABM8VGM3_9BACL</name>
<dbReference type="PANTHER" id="PTHR11261:SF3">
    <property type="entry name" value="RETINOL-BINDING PROTEIN 3"/>
    <property type="match status" value="1"/>
</dbReference>
<dbReference type="PANTHER" id="PTHR11261">
    <property type="entry name" value="INTERPHOTORECEPTOR RETINOID-BINDING PROTEIN"/>
    <property type="match status" value="1"/>
</dbReference>
<dbReference type="Proteomes" id="UP000730618">
    <property type="component" value="Unassembled WGS sequence"/>
</dbReference>
<evidence type="ECO:0000259" key="1">
    <source>
        <dbReference type="SMART" id="SM00245"/>
    </source>
</evidence>